<evidence type="ECO:0000313" key="2">
    <source>
        <dbReference type="Proteomes" id="UP000217790"/>
    </source>
</evidence>
<evidence type="ECO:0000313" key="1">
    <source>
        <dbReference type="EMBL" id="PBK93358.1"/>
    </source>
</evidence>
<keyword evidence="2" id="KW-1185">Reference proteome</keyword>
<dbReference type="Proteomes" id="UP000217790">
    <property type="component" value="Unassembled WGS sequence"/>
</dbReference>
<dbReference type="InParanoid" id="A0A2H3DR71"/>
<gene>
    <name evidence="1" type="ORF">ARMGADRAFT_1079694</name>
</gene>
<dbReference type="EMBL" id="KZ293656">
    <property type="protein sequence ID" value="PBK93358.1"/>
    <property type="molecule type" value="Genomic_DNA"/>
</dbReference>
<sequence>MLCIHARRVGSQRQKVTLVTRAVYQCIDYRGPTAELDVTTLSCAGTLNTAHPKLHRIKIPMRDMHVRHNKKFPGVTL</sequence>
<organism evidence="1 2">
    <name type="scientific">Armillaria gallica</name>
    <name type="common">Bulbous honey fungus</name>
    <name type="synonym">Armillaria bulbosa</name>
    <dbReference type="NCBI Taxonomy" id="47427"/>
    <lineage>
        <taxon>Eukaryota</taxon>
        <taxon>Fungi</taxon>
        <taxon>Dikarya</taxon>
        <taxon>Basidiomycota</taxon>
        <taxon>Agaricomycotina</taxon>
        <taxon>Agaricomycetes</taxon>
        <taxon>Agaricomycetidae</taxon>
        <taxon>Agaricales</taxon>
        <taxon>Marasmiineae</taxon>
        <taxon>Physalacriaceae</taxon>
        <taxon>Armillaria</taxon>
    </lineage>
</organism>
<reference evidence="2" key="1">
    <citation type="journal article" date="2017" name="Nat. Ecol. Evol.">
        <title>Genome expansion and lineage-specific genetic innovations in the forest pathogenic fungi Armillaria.</title>
        <authorList>
            <person name="Sipos G."/>
            <person name="Prasanna A.N."/>
            <person name="Walter M.C."/>
            <person name="O'Connor E."/>
            <person name="Balint B."/>
            <person name="Krizsan K."/>
            <person name="Kiss B."/>
            <person name="Hess J."/>
            <person name="Varga T."/>
            <person name="Slot J."/>
            <person name="Riley R."/>
            <person name="Boka B."/>
            <person name="Rigling D."/>
            <person name="Barry K."/>
            <person name="Lee J."/>
            <person name="Mihaltcheva S."/>
            <person name="LaButti K."/>
            <person name="Lipzen A."/>
            <person name="Waldron R."/>
            <person name="Moloney N.M."/>
            <person name="Sperisen C."/>
            <person name="Kredics L."/>
            <person name="Vagvoelgyi C."/>
            <person name="Patrignani A."/>
            <person name="Fitzpatrick D."/>
            <person name="Nagy I."/>
            <person name="Doyle S."/>
            <person name="Anderson J.B."/>
            <person name="Grigoriev I.V."/>
            <person name="Gueldener U."/>
            <person name="Muensterkoetter M."/>
            <person name="Nagy L.G."/>
        </authorList>
    </citation>
    <scope>NUCLEOTIDE SEQUENCE [LARGE SCALE GENOMIC DNA]</scope>
    <source>
        <strain evidence="2">Ar21-2</strain>
    </source>
</reference>
<accession>A0A2H3DR71</accession>
<proteinExistence type="predicted"/>
<protein>
    <submittedName>
        <fullName evidence="1">Uncharacterized protein</fullName>
    </submittedName>
</protein>
<name>A0A2H3DR71_ARMGA</name>
<dbReference type="AlphaFoldDB" id="A0A2H3DR71"/>